<evidence type="ECO:0000256" key="11">
    <source>
        <dbReference type="PIRNR" id="PIRNR006431"/>
    </source>
</evidence>
<dbReference type="OrthoDB" id="9796770at2"/>
<dbReference type="EC" id="3.4.11.5" evidence="4 11"/>
<feature type="active site" description="Nucleophile" evidence="12">
    <location>
        <position position="108"/>
    </location>
</feature>
<evidence type="ECO:0000256" key="8">
    <source>
        <dbReference type="ARBA" id="ARBA00022670"/>
    </source>
</evidence>
<dbReference type="Proteomes" id="UP000220828">
    <property type="component" value="Unassembled WGS sequence"/>
</dbReference>
<dbReference type="NCBIfam" id="TIGR01249">
    <property type="entry name" value="pro_imino_pep_1"/>
    <property type="match status" value="1"/>
</dbReference>
<evidence type="ECO:0000259" key="14">
    <source>
        <dbReference type="Pfam" id="PF00561"/>
    </source>
</evidence>
<dbReference type="PRINTS" id="PR00793">
    <property type="entry name" value="PROAMNOPTASE"/>
</dbReference>
<comment type="similarity">
    <text evidence="3 11 13">Belongs to the peptidase S33 family.</text>
</comment>
<dbReference type="GO" id="GO:0005737">
    <property type="term" value="C:cytoplasm"/>
    <property type="evidence" value="ECO:0007669"/>
    <property type="project" value="UniProtKB-SubCell"/>
</dbReference>
<dbReference type="RefSeq" id="WP_097553849.1">
    <property type="nucleotide sequence ID" value="NZ_PCMW01000032.1"/>
</dbReference>
<comment type="catalytic activity">
    <reaction evidence="1 11 13">
        <text>Release of N-terminal proline from a peptide.</text>
        <dbReference type="EC" id="3.4.11.5"/>
    </reaction>
</comment>
<gene>
    <name evidence="15" type="primary">pip</name>
    <name evidence="15" type="ORF">B0A77_05815</name>
</gene>
<evidence type="ECO:0000313" key="15">
    <source>
        <dbReference type="EMBL" id="PDS25191.1"/>
    </source>
</evidence>
<dbReference type="Pfam" id="PF00561">
    <property type="entry name" value="Abhydrolase_1"/>
    <property type="match status" value="1"/>
</dbReference>
<dbReference type="SUPFAM" id="SSF53474">
    <property type="entry name" value="alpha/beta-Hydrolases"/>
    <property type="match status" value="1"/>
</dbReference>
<evidence type="ECO:0000256" key="1">
    <source>
        <dbReference type="ARBA" id="ARBA00001585"/>
    </source>
</evidence>
<evidence type="ECO:0000256" key="13">
    <source>
        <dbReference type="RuleBase" id="RU003421"/>
    </source>
</evidence>
<accession>A0A2H3KCR3</accession>
<evidence type="ECO:0000256" key="7">
    <source>
        <dbReference type="ARBA" id="ARBA00022490"/>
    </source>
</evidence>
<evidence type="ECO:0000256" key="9">
    <source>
        <dbReference type="ARBA" id="ARBA00022801"/>
    </source>
</evidence>
<keyword evidence="7 11" id="KW-0963">Cytoplasm</keyword>
<comment type="caution">
    <text evidence="15">The sequence shown here is derived from an EMBL/GenBank/DDBJ whole genome shotgun (WGS) entry which is preliminary data.</text>
</comment>
<proteinExistence type="inferred from homology"/>
<evidence type="ECO:0000256" key="4">
    <source>
        <dbReference type="ARBA" id="ARBA00012568"/>
    </source>
</evidence>
<dbReference type="PANTHER" id="PTHR43722:SF1">
    <property type="entry name" value="PROLINE IMINOPEPTIDASE"/>
    <property type="match status" value="1"/>
</dbReference>
<dbReference type="Gene3D" id="3.40.50.1820">
    <property type="entry name" value="alpha/beta hydrolase"/>
    <property type="match status" value="1"/>
</dbReference>
<dbReference type="GO" id="GO:0004177">
    <property type="term" value="F:aminopeptidase activity"/>
    <property type="evidence" value="ECO:0007669"/>
    <property type="project" value="UniProtKB-UniRule"/>
</dbReference>
<organism evidence="15 16">
    <name type="scientific">Flavobacterium branchiophilum</name>
    <dbReference type="NCBI Taxonomy" id="55197"/>
    <lineage>
        <taxon>Bacteria</taxon>
        <taxon>Pseudomonadati</taxon>
        <taxon>Bacteroidota</taxon>
        <taxon>Flavobacteriia</taxon>
        <taxon>Flavobacteriales</taxon>
        <taxon>Flavobacteriaceae</taxon>
        <taxon>Flavobacterium</taxon>
    </lineage>
</organism>
<keyword evidence="6 11" id="KW-0031">Aminopeptidase</keyword>
<evidence type="ECO:0000313" key="16">
    <source>
        <dbReference type="Proteomes" id="UP000220828"/>
    </source>
</evidence>
<dbReference type="InterPro" id="IPR029058">
    <property type="entry name" value="AB_hydrolase_fold"/>
</dbReference>
<dbReference type="PIRSF" id="PIRSF006431">
    <property type="entry name" value="Pept_S33"/>
    <property type="match status" value="1"/>
</dbReference>
<keyword evidence="9 11" id="KW-0378">Hydrolase</keyword>
<evidence type="ECO:0000256" key="6">
    <source>
        <dbReference type="ARBA" id="ARBA00022438"/>
    </source>
</evidence>
<protein>
    <recommendedName>
        <fullName evidence="5 11">Proline iminopeptidase</fullName>
        <shortName evidence="11">PIP</shortName>
        <ecNumber evidence="4 11">3.4.11.5</ecNumber>
    </recommendedName>
    <alternativeName>
        <fullName evidence="10 11">Prolyl aminopeptidase</fullName>
    </alternativeName>
</protein>
<evidence type="ECO:0000256" key="12">
    <source>
        <dbReference type="PIRSR" id="PIRSR006431-1"/>
    </source>
</evidence>
<feature type="active site" evidence="12">
    <location>
        <position position="263"/>
    </location>
</feature>
<dbReference type="PANTHER" id="PTHR43722">
    <property type="entry name" value="PROLINE IMINOPEPTIDASE"/>
    <property type="match status" value="1"/>
</dbReference>
<comment type="subcellular location">
    <subcellularLocation>
        <location evidence="2 11">Cytoplasm</location>
    </subcellularLocation>
</comment>
<name>A0A2H3KCR3_9FLAO</name>
<dbReference type="InterPro" id="IPR002410">
    <property type="entry name" value="Peptidase_S33"/>
</dbReference>
<feature type="domain" description="AB hydrolase-1" evidence="14">
    <location>
        <begin position="34"/>
        <end position="292"/>
    </location>
</feature>
<evidence type="ECO:0000256" key="10">
    <source>
        <dbReference type="ARBA" id="ARBA00029605"/>
    </source>
</evidence>
<dbReference type="EMBL" id="PCMW01000032">
    <property type="protein sequence ID" value="PDS25191.1"/>
    <property type="molecule type" value="Genomic_DNA"/>
</dbReference>
<reference evidence="15 16" key="1">
    <citation type="submission" date="2017-09" db="EMBL/GenBank/DDBJ databases">
        <title>Whole genomes of Flavobacteriaceae.</title>
        <authorList>
            <person name="Stine C."/>
            <person name="Li C."/>
            <person name="Tadesse D."/>
        </authorList>
    </citation>
    <scope>NUCLEOTIDE SEQUENCE [LARGE SCALE GENOMIC DNA]</scope>
    <source>
        <strain evidence="15 16">ATCC 35036</strain>
    </source>
</reference>
<evidence type="ECO:0000256" key="3">
    <source>
        <dbReference type="ARBA" id="ARBA00010088"/>
    </source>
</evidence>
<keyword evidence="8 11" id="KW-0645">Protease</keyword>
<feature type="active site" description="Proton donor" evidence="12">
    <location>
        <position position="290"/>
    </location>
</feature>
<evidence type="ECO:0000256" key="5">
    <source>
        <dbReference type="ARBA" id="ARBA00021843"/>
    </source>
</evidence>
<evidence type="ECO:0000256" key="2">
    <source>
        <dbReference type="ARBA" id="ARBA00004496"/>
    </source>
</evidence>
<dbReference type="AlphaFoldDB" id="A0A2H3KCR3"/>
<dbReference type="GO" id="GO:0006508">
    <property type="term" value="P:proteolysis"/>
    <property type="evidence" value="ECO:0007669"/>
    <property type="project" value="UniProtKB-KW"/>
</dbReference>
<sequence length="310" mass="35299">MIQLSKQANKDGFFEVSKTHKIYYEVCGNPIAGTILFLHGGPGAGFSESDKRFFNFKKQQVVFFDQRGASKSIPFGCIEENTTQDLVDDINKLLDYLKIDKVVIFGGSWGTTLGLVYAIQFPNRVKGLLLRGVFIADKKSVAHYLNGGVAKEFPEVWKRFSENVPKESKLSIIEYYQDKMLNGSIEEKTYFAYEWSFYEISIYKKGIKQNAVEEILTRIPYESLSIMETHYLSNGCFIKDNYILDNLKEIDAIPVKIVHGKDDAICPVIIATELNSKLKNCELFIVEGGHSDSEPEIENKLIEIIKNNIW</sequence>
<dbReference type="InterPro" id="IPR005944">
    <property type="entry name" value="Pro_iminopeptidase"/>
</dbReference>
<dbReference type="InterPro" id="IPR000073">
    <property type="entry name" value="AB_hydrolase_1"/>
</dbReference>